<evidence type="ECO:0000313" key="2">
    <source>
        <dbReference type="Proteomes" id="UP001234297"/>
    </source>
</evidence>
<protein>
    <submittedName>
        <fullName evidence="1">Uncharacterized protein</fullName>
    </submittedName>
</protein>
<organism evidence="1 2">
    <name type="scientific">Persea americana</name>
    <name type="common">Avocado</name>
    <dbReference type="NCBI Taxonomy" id="3435"/>
    <lineage>
        <taxon>Eukaryota</taxon>
        <taxon>Viridiplantae</taxon>
        <taxon>Streptophyta</taxon>
        <taxon>Embryophyta</taxon>
        <taxon>Tracheophyta</taxon>
        <taxon>Spermatophyta</taxon>
        <taxon>Magnoliopsida</taxon>
        <taxon>Magnoliidae</taxon>
        <taxon>Laurales</taxon>
        <taxon>Lauraceae</taxon>
        <taxon>Persea</taxon>
    </lineage>
</organism>
<accession>A0ACC2LB82</accession>
<dbReference type="Proteomes" id="UP001234297">
    <property type="component" value="Chromosome 7"/>
</dbReference>
<keyword evidence="2" id="KW-1185">Reference proteome</keyword>
<sequence>MLVISQEKDEVNDCHRDEYLQWYRRITRNRIGRPLQRVHLDQDSSTQKKVDRFLDWQLESFEKLEKMEDPSQMNSFVKSMQRKVKMFKKACFHCGIFMMAIVEHASYRRAIEYTQADTCELKLIFALRLIRFQGLENNFCLKTMGRDEEADLILRKIYPPHEVETEIQDLKNSVESEIREEGSSEEINLIKLLKTKTVRKRSDCRGRASGLPTVCRLLENMGGEAEEDCKLAQLEKRHVESG</sequence>
<comment type="caution">
    <text evidence="1">The sequence shown here is derived from an EMBL/GenBank/DDBJ whole genome shotgun (WGS) entry which is preliminary data.</text>
</comment>
<gene>
    <name evidence="1" type="ORF">MRB53_023731</name>
</gene>
<evidence type="ECO:0000313" key="1">
    <source>
        <dbReference type="EMBL" id="KAJ8630408.1"/>
    </source>
</evidence>
<proteinExistence type="predicted"/>
<reference evidence="1 2" key="1">
    <citation type="journal article" date="2022" name="Hortic Res">
        <title>A haplotype resolved chromosomal level avocado genome allows analysis of novel avocado genes.</title>
        <authorList>
            <person name="Nath O."/>
            <person name="Fletcher S.J."/>
            <person name="Hayward A."/>
            <person name="Shaw L.M."/>
            <person name="Masouleh A.K."/>
            <person name="Furtado A."/>
            <person name="Henry R.J."/>
            <person name="Mitter N."/>
        </authorList>
    </citation>
    <scope>NUCLEOTIDE SEQUENCE [LARGE SCALE GENOMIC DNA]</scope>
    <source>
        <strain evidence="2">cv. Hass</strain>
    </source>
</reference>
<name>A0ACC2LB82_PERAE</name>
<dbReference type="EMBL" id="CM056815">
    <property type="protein sequence ID" value="KAJ8630408.1"/>
    <property type="molecule type" value="Genomic_DNA"/>
</dbReference>